<dbReference type="InterPro" id="IPR002160">
    <property type="entry name" value="Prot_inh_Kunz-lg"/>
</dbReference>
<name>A0AAV2GH21_9ROSI</name>
<dbReference type="SUPFAM" id="SSF50386">
    <property type="entry name" value="STI-like"/>
    <property type="match status" value="1"/>
</dbReference>
<evidence type="ECO:0000256" key="3">
    <source>
        <dbReference type="SAM" id="SignalP"/>
    </source>
</evidence>
<feature type="signal peptide" evidence="3">
    <location>
        <begin position="1"/>
        <end position="26"/>
    </location>
</feature>
<dbReference type="PROSITE" id="PS00283">
    <property type="entry name" value="SOYBEAN_KUNITZ"/>
    <property type="match status" value="1"/>
</dbReference>
<protein>
    <submittedName>
        <fullName evidence="4">Uncharacterized protein</fullName>
    </submittedName>
</protein>
<reference evidence="4 5" key="1">
    <citation type="submission" date="2024-04" db="EMBL/GenBank/DDBJ databases">
        <authorList>
            <person name="Fracassetti M."/>
        </authorList>
    </citation>
    <scope>NUCLEOTIDE SEQUENCE [LARGE SCALE GENOMIC DNA]</scope>
</reference>
<dbReference type="Pfam" id="PF00197">
    <property type="entry name" value="Kunitz_legume"/>
    <property type="match status" value="1"/>
</dbReference>
<dbReference type="SMART" id="SM00452">
    <property type="entry name" value="STI"/>
    <property type="match status" value="1"/>
</dbReference>
<keyword evidence="5" id="KW-1185">Reference proteome</keyword>
<keyword evidence="2" id="KW-1015">Disulfide bond</keyword>
<gene>
    <name evidence="4" type="ORF">LTRI10_LOCUS48959</name>
</gene>
<dbReference type="Proteomes" id="UP001497516">
    <property type="component" value="Chromosome 8"/>
</dbReference>
<evidence type="ECO:0000256" key="2">
    <source>
        <dbReference type="ARBA" id="ARBA00023157"/>
    </source>
</evidence>
<dbReference type="AlphaFoldDB" id="A0AAV2GH21"/>
<evidence type="ECO:0000313" key="5">
    <source>
        <dbReference type="Proteomes" id="UP001497516"/>
    </source>
</evidence>
<organism evidence="4 5">
    <name type="scientific">Linum trigynum</name>
    <dbReference type="NCBI Taxonomy" id="586398"/>
    <lineage>
        <taxon>Eukaryota</taxon>
        <taxon>Viridiplantae</taxon>
        <taxon>Streptophyta</taxon>
        <taxon>Embryophyta</taxon>
        <taxon>Tracheophyta</taxon>
        <taxon>Spermatophyta</taxon>
        <taxon>Magnoliopsida</taxon>
        <taxon>eudicotyledons</taxon>
        <taxon>Gunneridae</taxon>
        <taxon>Pentapetalae</taxon>
        <taxon>rosids</taxon>
        <taxon>fabids</taxon>
        <taxon>Malpighiales</taxon>
        <taxon>Linaceae</taxon>
        <taxon>Linum</taxon>
    </lineage>
</organism>
<dbReference type="PANTHER" id="PTHR33107">
    <property type="entry name" value="KUNITZ TRYPSIN INHIBITOR 2"/>
    <property type="match status" value="1"/>
</dbReference>
<proteinExistence type="inferred from homology"/>
<keyword evidence="3" id="KW-0732">Signal</keyword>
<dbReference type="EMBL" id="OZ034821">
    <property type="protein sequence ID" value="CAL1409462.1"/>
    <property type="molecule type" value="Genomic_DNA"/>
</dbReference>
<evidence type="ECO:0000256" key="1">
    <source>
        <dbReference type="ARBA" id="ARBA00005440"/>
    </source>
</evidence>
<feature type="chain" id="PRO_5043326523" evidence="3">
    <location>
        <begin position="27"/>
        <end position="200"/>
    </location>
</feature>
<accession>A0AAV2GH21</accession>
<dbReference type="GO" id="GO:0004866">
    <property type="term" value="F:endopeptidase inhibitor activity"/>
    <property type="evidence" value="ECO:0007669"/>
    <property type="project" value="InterPro"/>
</dbReference>
<dbReference type="PANTHER" id="PTHR33107:SF81">
    <property type="entry name" value="TRYPSIN INHIBITOR A"/>
    <property type="match status" value="1"/>
</dbReference>
<evidence type="ECO:0000313" key="4">
    <source>
        <dbReference type="EMBL" id="CAL1409462.1"/>
    </source>
</evidence>
<dbReference type="Gene3D" id="2.80.10.50">
    <property type="match status" value="1"/>
</dbReference>
<sequence>MATRTLQTTLMMSLAWLLFIITTSAAADDQSPPVLDTDGQPVMRGTDYHILPAAAAPDPAGGLTLASLPSPNRCPLYVAQEPPEAEPSEGHPVHFSPVTADENVVREARDVVATFSVATTCARSTSWRIGVEDGETGRRFVATEGLPSYFRIDATATGGAYQIASCDDGPGCGAAGILMREGGRFLALDGPAFPFRFKRV</sequence>
<dbReference type="InterPro" id="IPR011065">
    <property type="entry name" value="Kunitz_inhibitor_STI-like_sf"/>
</dbReference>
<comment type="similarity">
    <text evidence="1">Belongs to the protease inhibitor I3 (leguminous Kunitz-type inhibitor) family.</text>
</comment>